<dbReference type="AlphaFoldDB" id="A0A485K3Y6"/>
<dbReference type="EMBL" id="VJMH01000025">
    <property type="protein sequence ID" value="KAF0720193.1"/>
    <property type="molecule type" value="Genomic_DNA"/>
</dbReference>
<evidence type="ECO:0000313" key="3">
    <source>
        <dbReference type="Proteomes" id="UP000332933"/>
    </source>
</evidence>
<dbReference type="EMBL" id="CAADRA010000025">
    <property type="protein sequence ID" value="VFT77717.1"/>
    <property type="molecule type" value="Genomic_DNA"/>
</dbReference>
<gene>
    <name evidence="2" type="primary">Aste57867_492</name>
    <name evidence="1" type="ORF">As57867_000491</name>
    <name evidence="2" type="ORF">ASTE57867_492</name>
</gene>
<protein>
    <submittedName>
        <fullName evidence="2">Aste57867_492 protein</fullName>
    </submittedName>
</protein>
<proteinExistence type="predicted"/>
<keyword evidence="3" id="KW-1185">Reference proteome</keyword>
<reference evidence="1" key="2">
    <citation type="submission" date="2019-06" db="EMBL/GenBank/DDBJ databases">
        <title>Genomics analysis of Aphanomyces spp. identifies a new class of oomycete effector associated with host adaptation.</title>
        <authorList>
            <person name="Gaulin E."/>
        </authorList>
    </citation>
    <scope>NUCLEOTIDE SEQUENCE</scope>
    <source>
        <strain evidence="1">CBS 578.67</strain>
    </source>
</reference>
<evidence type="ECO:0000313" key="1">
    <source>
        <dbReference type="EMBL" id="KAF0720193.1"/>
    </source>
</evidence>
<evidence type="ECO:0000313" key="2">
    <source>
        <dbReference type="EMBL" id="VFT77717.1"/>
    </source>
</evidence>
<dbReference type="Proteomes" id="UP000332933">
    <property type="component" value="Unassembled WGS sequence"/>
</dbReference>
<accession>A0A485K3Y6</accession>
<sequence length="110" mass="12126">MECATPVVPPGGPDDEVERVRRRLVVEAVFMEKVREAESQGLAKKDVELLQTMLLKHVDVFRTDLGGDPPVKVEPLKVRLKPGAVPVKCAMRRYPLPIWTAVPEAPCGAT</sequence>
<dbReference type="OrthoDB" id="125255at2759"/>
<name>A0A485K3Y6_9STRA</name>
<organism evidence="2 3">
    <name type="scientific">Aphanomyces stellatus</name>
    <dbReference type="NCBI Taxonomy" id="120398"/>
    <lineage>
        <taxon>Eukaryota</taxon>
        <taxon>Sar</taxon>
        <taxon>Stramenopiles</taxon>
        <taxon>Oomycota</taxon>
        <taxon>Saprolegniomycetes</taxon>
        <taxon>Saprolegniales</taxon>
        <taxon>Verrucalvaceae</taxon>
        <taxon>Aphanomyces</taxon>
    </lineage>
</organism>
<reference evidence="2 3" key="1">
    <citation type="submission" date="2019-03" db="EMBL/GenBank/DDBJ databases">
        <authorList>
            <person name="Gaulin E."/>
            <person name="Dumas B."/>
        </authorList>
    </citation>
    <scope>NUCLEOTIDE SEQUENCE [LARGE SCALE GENOMIC DNA]</scope>
    <source>
        <strain evidence="2">CBS 568.67</strain>
    </source>
</reference>